<name>A0A8J2PUQ6_9BILA</name>
<evidence type="ECO:0000256" key="1">
    <source>
        <dbReference type="SAM" id="MobiDB-lite"/>
    </source>
</evidence>
<proteinExistence type="predicted"/>
<comment type="caution">
    <text evidence="2">The sequence shown here is derived from an EMBL/GenBank/DDBJ whole genome shotgun (WGS) entry which is preliminary data.</text>
</comment>
<dbReference type="Proteomes" id="UP000746747">
    <property type="component" value="Unassembled WGS sequence"/>
</dbReference>
<feature type="compositionally biased region" description="Basic and acidic residues" evidence="1">
    <location>
        <begin position="8"/>
        <end position="17"/>
    </location>
</feature>
<accession>A0A8J2PUQ6</accession>
<organism evidence="2 3">
    <name type="scientific">Cercopithifilaria johnstoni</name>
    <dbReference type="NCBI Taxonomy" id="2874296"/>
    <lineage>
        <taxon>Eukaryota</taxon>
        <taxon>Metazoa</taxon>
        <taxon>Ecdysozoa</taxon>
        <taxon>Nematoda</taxon>
        <taxon>Chromadorea</taxon>
        <taxon>Rhabditida</taxon>
        <taxon>Spirurina</taxon>
        <taxon>Spiruromorpha</taxon>
        <taxon>Filarioidea</taxon>
        <taxon>Onchocercidae</taxon>
        <taxon>Cercopithifilaria</taxon>
    </lineage>
</organism>
<protein>
    <submittedName>
        <fullName evidence="2">Uncharacterized protein</fullName>
    </submittedName>
</protein>
<dbReference type="AlphaFoldDB" id="A0A8J2PUQ6"/>
<evidence type="ECO:0000313" key="3">
    <source>
        <dbReference type="Proteomes" id="UP000746747"/>
    </source>
</evidence>
<evidence type="ECO:0000313" key="2">
    <source>
        <dbReference type="EMBL" id="CAG9536528.1"/>
    </source>
</evidence>
<sequence length="66" mass="7414">MGTAATNADRKENESSRAESSGMPTGTMGVLVRKSEQKETKQGWGYKRLLTKEREKRYGMDGWMNG</sequence>
<dbReference type="EMBL" id="CAKAEH010001460">
    <property type="protein sequence ID" value="CAG9536528.1"/>
    <property type="molecule type" value="Genomic_DNA"/>
</dbReference>
<keyword evidence="3" id="KW-1185">Reference proteome</keyword>
<gene>
    <name evidence="2" type="ORF">CJOHNSTONI_LOCUS6436</name>
</gene>
<reference evidence="2" key="1">
    <citation type="submission" date="2021-09" db="EMBL/GenBank/DDBJ databases">
        <authorList>
            <consortium name="Pathogen Informatics"/>
        </authorList>
    </citation>
    <scope>NUCLEOTIDE SEQUENCE</scope>
</reference>
<feature type="region of interest" description="Disordered" evidence="1">
    <location>
        <begin position="1"/>
        <end position="42"/>
    </location>
</feature>